<evidence type="ECO:0000313" key="3">
    <source>
        <dbReference type="Proteomes" id="UP000240760"/>
    </source>
</evidence>
<organism evidence="2 3">
    <name type="scientific">Trichoderma longibrachiatum ATCC 18648</name>
    <dbReference type="NCBI Taxonomy" id="983965"/>
    <lineage>
        <taxon>Eukaryota</taxon>
        <taxon>Fungi</taxon>
        <taxon>Dikarya</taxon>
        <taxon>Ascomycota</taxon>
        <taxon>Pezizomycotina</taxon>
        <taxon>Sordariomycetes</taxon>
        <taxon>Hypocreomycetidae</taxon>
        <taxon>Hypocreales</taxon>
        <taxon>Hypocreaceae</taxon>
        <taxon>Trichoderma</taxon>
    </lineage>
</organism>
<proteinExistence type="predicted"/>
<dbReference type="Proteomes" id="UP000240760">
    <property type="component" value="Unassembled WGS sequence"/>
</dbReference>
<evidence type="ECO:0000256" key="1">
    <source>
        <dbReference type="SAM" id="MobiDB-lite"/>
    </source>
</evidence>
<sequence length="153" mass="16711">MFSYHPCSGHFIHCLHVANLPLQLNLLASCHPIPPRTSKTASAKFCRWPRDEHPCVHRTVPNSVLRSPLAAPAQAPLLLLSPTAHTTRQTVSRRARCTGIKNLRVGSSQGPSPLGTRRQPGNGTTTLDNYYPATPYLPSDVFVLAVLPMDAVM</sequence>
<protein>
    <submittedName>
        <fullName evidence="2">Uncharacterized protein</fullName>
    </submittedName>
</protein>
<name>A0A2T4CCW0_TRILO</name>
<keyword evidence="3" id="KW-1185">Reference proteome</keyword>
<gene>
    <name evidence="2" type="ORF">M440DRAFT_1398657</name>
</gene>
<reference evidence="2 3" key="1">
    <citation type="submission" date="2016-07" db="EMBL/GenBank/DDBJ databases">
        <title>Multiple horizontal gene transfer events from other fungi enriched the ability of initially mycotrophic Trichoderma (Ascomycota) to feed on dead plant biomass.</title>
        <authorList>
            <consortium name="DOE Joint Genome Institute"/>
            <person name="Aerts A."/>
            <person name="Atanasova L."/>
            <person name="Chenthamara K."/>
            <person name="Zhang J."/>
            <person name="Grujic M."/>
            <person name="Henrissat B."/>
            <person name="Kuo A."/>
            <person name="Salamov A."/>
            <person name="Lipzen A."/>
            <person name="Labutti K."/>
            <person name="Barry K."/>
            <person name="Miao Y."/>
            <person name="Rahimi M.J."/>
            <person name="Shen Q."/>
            <person name="Grigoriev I.V."/>
            <person name="Kubicek C.P."/>
            <person name="Druzhinina I.S."/>
        </authorList>
    </citation>
    <scope>NUCLEOTIDE SEQUENCE [LARGE SCALE GENOMIC DNA]</scope>
    <source>
        <strain evidence="2 3">ATCC 18648</strain>
    </source>
</reference>
<feature type="region of interest" description="Disordered" evidence="1">
    <location>
        <begin position="103"/>
        <end position="126"/>
    </location>
</feature>
<dbReference type="AlphaFoldDB" id="A0A2T4CCW0"/>
<evidence type="ECO:0000313" key="2">
    <source>
        <dbReference type="EMBL" id="PTB79385.1"/>
    </source>
</evidence>
<dbReference type="EMBL" id="KZ679128">
    <property type="protein sequence ID" value="PTB79385.1"/>
    <property type="molecule type" value="Genomic_DNA"/>
</dbReference>
<accession>A0A2T4CCW0</accession>